<comment type="caution">
    <text evidence="1">The sequence shown here is derived from an EMBL/GenBank/DDBJ whole genome shotgun (WGS) entry which is preliminary data.</text>
</comment>
<gene>
    <name evidence="1" type="ORF">Pint_24853</name>
</gene>
<name>A0ACC0YH48_9ROSI</name>
<protein>
    <submittedName>
        <fullName evidence="1">Uncharacterized protein</fullName>
    </submittedName>
</protein>
<evidence type="ECO:0000313" key="2">
    <source>
        <dbReference type="Proteomes" id="UP001163603"/>
    </source>
</evidence>
<dbReference type="Proteomes" id="UP001163603">
    <property type="component" value="Chromosome 7"/>
</dbReference>
<dbReference type="EMBL" id="CM047742">
    <property type="protein sequence ID" value="KAJ0035575.1"/>
    <property type="molecule type" value="Genomic_DNA"/>
</dbReference>
<keyword evidence="2" id="KW-1185">Reference proteome</keyword>
<proteinExistence type="predicted"/>
<sequence length="166" mass="19324">MYMYAPGASEHACQQACPIDQKTQTLALRNLTVYNFVATSCLIFYFIAYVSGVKRPLQQNWVWELMCSVDEYYMFAIVFVLYQQSCRGSWNIFYLDWCFLVEDVACSWLRSSLWLQFKPHHIAAGAAYLAAKFLNLDLAAHQNIWQEFQTTPAILQDVSQQLMELF</sequence>
<organism evidence="1 2">
    <name type="scientific">Pistacia integerrima</name>
    <dbReference type="NCBI Taxonomy" id="434235"/>
    <lineage>
        <taxon>Eukaryota</taxon>
        <taxon>Viridiplantae</taxon>
        <taxon>Streptophyta</taxon>
        <taxon>Embryophyta</taxon>
        <taxon>Tracheophyta</taxon>
        <taxon>Spermatophyta</taxon>
        <taxon>Magnoliopsida</taxon>
        <taxon>eudicotyledons</taxon>
        <taxon>Gunneridae</taxon>
        <taxon>Pentapetalae</taxon>
        <taxon>rosids</taxon>
        <taxon>malvids</taxon>
        <taxon>Sapindales</taxon>
        <taxon>Anacardiaceae</taxon>
        <taxon>Pistacia</taxon>
    </lineage>
</organism>
<evidence type="ECO:0000313" key="1">
    <source>
        <dbReference type="EMBL" id="KAJ0035575.1"/>
    </source>
</evidence>
<accession>A0ACC0YH48</accession>
<reference evidence="2" key="1">
    <citation type="journal article" date="2023" name="G3 (Bethesda)">
        <title>Genome assembly and association tests identify interacting loci associated with vigor, precocity, and sex in interspecific pistachio rootstocks.</title>
        <authorList>
            <person name="Palmer W."/>
            <person name="Jacygrad E."/>
            <person name="Sagayaradj S."/>
            <person name="Cavanaugh K."/>
            <person name="Han R."/>
            <person name="Bertier L."/>
            <person name="Beede B."/>
            <person name="Kafkas S."/>
            <person name="Golino D."/>
            <person name="Preece J."/>
            <person name="Michelmore R."/>
        </authorList>
    </citation>
    <scope>NUCLEOTIDE SEQUENCE [LARGE SCALE GENOMIC DNA]</scope>
</reference>